<dbReference type="AlphaFoldDB" id="A0A6C0B334"/>
<dbReference type="EMBL" id="MN739049">
    <property type="protein sequence ID" value="QHS85938.1"/>
    <property type="molecule type" value="Genomic_DNA"/>
</dbReference>
<evidence type="ECO:0000313" key="1">
    <source>
        <dbReference type="EMBL" id="QHS85938.1"/>
    </source>
</evidence>
<organism evidence="1">
    <name type="scientific">viral metagenome</name>
    <dbReference type="NCBI Taxonomy" id="1070528"/>
    <lineage>
        <taxon>unclassified sequences</taxon>
        <taxon>metagenomes</taxon>
        <taxon>organismal metagenomes</taxon>
    </lineage>
</organism>
<name>A0A6C0B334_9ZZZZ</name>
<proteinExistence type="predicted"/>
<reference evidence="1" key="1">
    <citation type="journal article" date="2020" name="Nature">
        <title>Giant virus diversity and host interactions through global metagenomics.</title>
        <authorList>
            <person name="Schulz F."/>
            <person name="Roux S."/>
            <person name="Paez-Espino D."/>
            <person name="Jungbluth S."/>
            <person name="Walsh D.A."/>
            <person name="Denef V.J."/>
            <person name="McMahon K.D."/>
            <person name="Konstantinidis K.T."/>
            <person name="Eloe-Fadrosh E.A."/>
            <person name="Kyrpides N.C."/>
            <person name="Woyke T."/>
        </authorList>
    </citation>
    <scope>NUCLEOTIDE SEQUENCE</scope>
    <source>
        <strain evidence="1">GVMAG-M-3300009185-36</strain>
    </source>
</reference>
<sequence length="85" mass="9834">MYIFFSVTEVEELFTTYDYKQLIKAVEAHVNECAKSQNVRASGVMAYYNPQSNQGVVHIDETYRSVYVPPIQHAYGTDFITIKFK</sequence>
<accession>A0A6C0B334</accession>
<protein>
    <submittedName>
        <fullName evidence="1">Uncharacterized protein</fullName>
    </submittedName>
</protein>